<evidence type="ECO:0000256" key="5">
    <source>
        <dbReference type="SAM" id="MobiDB-lite"/>
    </source>
</evidence>
<dbReference type="PROSITE" id="PS50977">
    <property type="entry name" value="HTH_TETR_2"/>
    <property type="match status" value="1"/>
</dbReference>
<dbReference type="eggNOG" id="COG1309">
    <property type="taxonomic scope" value="Bacteria"/>
</dbReference>
<keyword evidence="2 4" id="KW-0238">DNA-binding</keyword>
<dbReference type="SUPFAM" id="SSF46689">
    <property type="entry name" value="Homeodomain-like"/>
    <property type="match status" value="1"/>
</dbReference>
<dbReference type="AlphaFoldDB" id="L8JTG5"/>
<feature type="DNA-binding region" description="H-T-H motif" evidence="4">
    <location>
        <begin position="29"/>
        <end position="48"/>
    </location>
</feature>
<dbReference type="Pfam" id="PF00440">
    <property type="entry name" value="TetR_N"/>
    <property type="match status" value="1"/>
</dbReference>
<dbReference type="Gene3D" id="1.10.357.10">
    <property type="entry name" value="Tetracycline Repressor, domain 2"/>
    <property type="match status" value="1"/>
</dbReference>
<dbReference type="PANTHER" id="PTHR38590">
    <property type="entry name" value="BLL0828 PROTEIN"/>
    <property type="match status" value="1"/>
</dbReference>
<evidence type="ECO:0000256" key="4">
    <source>
        <dbReference type="PROSITE-ProRule" id="PRU00335"/>
    </source>
</evidence>
<dbReference type="SUPFAM" id="SSF52980">
    <property type="entry name" value="Restriction endonuclease-like"/>
    <property type="match status" value="1"/>
</dbReference>
<dbReference type="PATRIC" id="fig|1237149.3.peg.1816"/>
<reference evidence="7 8" key="1">
    <citation type="submission" date="2012-12" db="EMBL/GenBank/DDBJ databases">
        <title>Genome assembly of Fulvivirga imtechensis AK7.</title>
        <authorList>
            <person name="Nupur N."/>
            <person name="Khatri I."/>
            <person name="Kumar R."/>
            <person name="Subramanian S."/>
            <person name="Pinnaka A."/>
        </authorList>
    </citation>
    <scope>NUCLEOTIDE SEQUENCE [LARGE SCALE GENOMIC DNA]</scope>
    <source>
        <strain evidence="7 8">AK7</strain>
    </source>
</reference>
<evidence type="ECO:0000256" key="3">
    <source>
        <dbReference type="ARBA" id="ARBA00023163"/>
    </source>
</evidence>
<feature type="domain" description="HTH tetR-type" evidence="6">
    <location>
        <begin position="6"/>
        <end position="66"/>
    </location>
</feature>
<dbReference type="InterPro" id="IPR001647">
    <property type="entry name" value="HTH_TetR"/>
</dbReference>
<organism evidence="7 8">
    <name type="scientific">Fulvivirga imtechensis AK7</name>
    <dbReference type="NCBI Taxonomy" id="1237149"/>
    <lineage>
        <taxon>Bacteria</taxon>
        <taxon>Pseudomonadati</taxon>
        <taxon>Bacteroidota</taxon>
        <taxon>Cytophagia</taxon>
        <taxon>Cytophagales</taxon>
        <taxon>Fulvivirgaceae</taxon>
        <taxon>Fulvivirga</taxon>
    </lineage>
</organism>
<dbReference type="InterPro" id="IPR036271">
    <property type="entry name" value="Tet_transcr_reg_TetR-rel_C_sf"/>
</dbReference>
<evidence type="ECO:0000313" key="8">
    <source>
        <dbReference type="Proteomes" id="UP000011135"/>
    </source>
</evidence>
<dbReference type="InterPro" id="IPR011335">
    <property type="entry name" value="Restrct_endonuc-II-like"/>
</dbReference>
<dbReference type="STRING" id="1237149.C900_01862"/>
<dbReference type="Proteomes" id="UP000011135">
    <property type="component" value="Unassembled WGS sequence"/>
</dbReference>
<dbReference type="InterPro" id="IPR007569">
    <property type="entry name" value="DUF559"/>
</dbReference>
<dbReference type="SUPFAM" id="SSF48498">
    <property type="entry name" value="Tetracyclin repressor-like, C-terminal domain"/>
    <property type="match status" value="1"/>
</dbReference>
<keyword evidence="8" id="KW-1185">Reference proteome</keyword>
<dbReference type="PRINTS" id="PR00455">
    <property type="entry name" value="HTHTETR"/>
</dbReference>
<dbReference type="GO" id="GO:0003677">
    <property type="term" value="F:DNA binding"/>
    <property type="evidence" value="ECO:0007669"/>
    <property type="project" value="UniProtKB-UniRule"/>
</dbReference>
<dbReference type="Gene3D" id="3.40.960.10">
    <property type="entry name" value="VSR Endonuclease"/>
    <property type="match status" value="1"/>
</dbReference>
<protein>
    <submittedName>
        <fullName evidence="7">Transcriptional regulator, TetR family</fullName>
    </submittedName>
</protein>
<dbReference type="CDD" id="cd01038">
    <property type="entry name" value="Endonuclease_DUF559"/>
    <property type="match status" value="1"/>
</dbReference>
<evidence type="ECO:0000259" key="6">
    <source>
        <dbReference type="PROSITE" id="PS50977"/>
    </source>
</evidence>
<evidence type="ECO:0000313" key="7">
    <source>
        <dbReference type="EMBL" id="ELR72120.1"/>
    </source>
</evidence>
<dbReference type="PANTHER" id="PTHR38590:SF1">
    <property type="entry name" value="BLL0828 PROTEIN"/>
    <property type="match status" value="1"/>
</dbReference>
<dbReference type="Pfam" id="PF04480">
    <property type="entry name" value="DUF559"/>
    <property type="match status" value="1"/>
</dbReference>
<name>L8JTG5_9BACT</name>
<gene>
    <name evidence="7" type="ORF">C900_01862</name>
</gene>
<evidence type="ECO:0000256" key="1">
    <source>
        <dbReference type="ARBA" id="ARBA00023015"/>
    </source>
</evidence>
<dbReference type="InterPro" id="IPR009057">
    <property type="entry name" value="Homeodomain-like_sf"/>
</dbReference>
<dbReference type="InterPro" id="IPR047216">
    <property type="entry name" value="Endonuclease_DUF559_bact"/>
</dbReference>
<dbReference type="Pfam" id="PF16925">
    <property type="entry name" value="TetR_C_13"/>
    <property type="match status" value="1"/>
</dbReference>
<feature type="region of interest" description="Disordered" evidence="5">
    <location>
        <begin position="206"/>
        <end position="226"/>
    </location>
</feature>
<keyword evidence="1" id="KW-0805">Transcription regulation</keyword>
<sequence length="347" mass="39902">MKMKELSTREKIIQQSAELFNIYGYHGCSLSHIMEATKLKKGGIYNHFKNKDEIAVEAFNYNYNRMLKRFRDRLDYDKTCLDKLYSVIDVYVSLIDDPLVKGGGCPIFNTAMDSTNTHPELKKKAQEGIKSFKKYVEIKLEEGVRTGEFRSDINIKEVSTLIIATLEGAIIMSRIDDNRECVEFAASYLKNYVRGLLPPLAPPLQGGELTSVGSPPDPGGARGGGEIINNRKYLKQRRRELRNNMTTAEATLWKFLKERQLEDRKFRRQHSVGNYILDFYCPKEKLAVELDGMHHFTAAGYERDKERDKYLENLGIRVLRFENNEVLKAIENVLEIIRNSFTTPGHS</sequence>
<comment type="caution">
    <text evidence="7">The sequence shown here is derived from an EMBL/GenBank/DDBJ whole genome shotgun (WGS) entry which is preliminary data.</text>
</comment>
<accession>L8JTG5</accession>
<dbReference type="eggNOG" id="COG2852">
    <property type="taxonomic scope" value="Bacteria"/>
</dbReference>
<dbReference type="EMBL" id="AMZN01000027">
    <property type="protein sequence ID" value="ELR72120.1"/>
    <property type="molecule type" value="Genomic_DNA"/>
</dbReference>
<keyword evidence="3" id="KW-0804">Transcription</keyword>
<proteinExistence type="predicted"/>
<dbReference type="InterPro" id="IPR011075">
    <property type="entry name" value="TetR_C"/>
</dbReference>
<evidence type="ECO:0000256" key="2">
    <source>
        <dbReference type="ARBA" id="ARBA00023125"/>
    </source>
</evidence>